<feature type="compositionally biased region" description="Pro residues" evidence="5">
    <location>
        <begin position="1464"/>
        <end position="1480"/>
    </location>
</feature>
<feature type="compositionally biased region" description="Pro residues" evidence="5">
    <location>
        <begin position="51"/>
        <end position="63"/>
    </location>
</feature>
<dbReference type="RefSeq" id="XP_009493628.1">
    <property type="nucleotide sequence ID" value="XM_009495353.1"/>
</dbReference>
<feature type="compositionally biased region" description="Pro residues" evidence="5">
    <location>
        <begin position="19"/>
        <end position="38"/>
    </location>
</feature>
<dbReference type="GO" id="GO:0004439">
    <property type="term" value="F:phosphatidylinositol-4,5-bisphosphate 5-phosphatase activity"/>
    <property type="evidence" value="ECO:0007669"/>
    <property type="project" value="UniProtKB-EC"/>
</dbReference>
<feature type="compositionally biased region" description="Low complexity" evidence="5">
    <location>
        <begin position="116"/>
        <end position="127"/>
    </location>
</feature>
<feature type="region of interest" description="Disordered" evidence="5">
    <location>
        <begin position="1648"/>
        <end position="1786"/>
    </location>
</feature>
<sequence>MSQWPPPPPMPNQAGPGPGRMPPPPPGRPAAPAPPQPPGNAVAAPAGGAPPTVPRRPAPPPPSAYSQPSRPAAPPPVILAPRPSSSGSSSGGSSSSSSSGSLGAPRPTAPPRPNSALLAAGGTTLAAAPPPPVAPRPGSGILPAGSAPGPGAMRRPLPPPAPSGSTPMRAPPGPGTAGPLLARPVTKEPVLPFRLHISRSTNGARRVRIVPNIQAADPSAQQQQQQQQQPISVESLVFAGGVAARESFSLTPTHTPGLTPDSTPIWGVIGVLPSPTDGEPLLGVVTGAAPAANFPLGFGPPGRADLRAFRITAVAFISLRSSTYDSHLEMSHQRARALAAAAAAAAGGTPGSSAGPPAPGAPGTAPGSEDLHAQAHPLADVLRLFTASGGSFYFAGQGGDLTASYARRERIRRAAPAGANPVVLDSRFLWNEYMLRDIIHLFPLHDLPAPSAHQAPPLLYLIRGFVGTHGVRPPPPLAHSPQPALPEHLPRPALVGLIARIAHGRAGTRFLSRGVDDEGNTSNFVESEQVLVLWQPQPQPQPAAAAAPAGNRLHVLAFLQVRGSVPLHWEQAATGSVLSGIGSHRILFSRGAEQPPEPAVGQAAGGHLAPGVAAADPVPLMVPSLLRHFWLLDSNYASTGPRQLSTTRASCVQVVTLMNIQKAGERTLTEAYQRALKHMPYQVPFFHYDLHNETRAFSGAGGDAAGNHASPSDAQSSAGLALRKLVARLGDTIPDMGMLHTVNAMPVPRRAASPGTPPADTPPGPGAGAEVRARQQGIFRVNCVDCLDRTNAAQRAIGTHALRAYLGTAFAEVFGSLVAGDAGGLGYSPSTPNLVLPASGGLARTSSADGLAGPDPSPSMPNLRLGPGRDDTHADAPATDPRLATAYWSTIDTLLSNLWYVAGDQISKSYAGTGALRSSVTKTGKQTFSGLLDDVIKNVGRYVNNQFLDDSRQTATDFLLGRWISAVRSYACSLGLRLLRFRERHSFHIVCGSWNVNGRPFNPSIALDHWVQMPQFFDVIPDIAAFSFQEIVPLSARQIASTDPQTRKVWELALGSALTRLVRQHPGAANSPANAVEYHLLCSEQLVGACLVIFVRPHILPLIRNVERASTGLSGMAGNKGGVGVRFDLAGAVASPGRGAASLASPHPTAPAAGVSLLFIGAHLAAGQSKTADRDADYQVIAGNLRFAALPGLDAVHRPGNEAPPPACGYRDHRHIFWLGDLNYRIAHFSNGFIRQAVAEGRFDALARYDQLRQSQGQGRAFVGVLEGPLRFPPTYRYDIGTRQYDTSEKNRSPAWTDRILWEPSTGLAGAPVAGAPDAPAAPEEAVLLGYDHVDRLLQSDHRPIHALFRLNVGLLADTYAAAIQEMNAVLAAGSDTGAGPDAAALHQCLLESRFQLSEADALLAERYRGPASASASPMPRPAAVSSSGRRSVAPEPPGPRSASSSAASSAYGSPAAGMLTRPGPVPTASPAPAPAPAPGPAVGQLLDLDQTSTPGPGPGPAASGLLDLFGFAASPGPAASPPVGAVRRDEDEDDEDVDEAAYADASHAGHQAPEEEDEEDEDYTDASSMSTTGSGTHPFLASSGSSVYSADSVDMALAMAPVPGAAAGMDGSPAGPAGHLLLDLDQGWHTGSMPAATPPGVFDIADLILGGGPASPHGPGDLSPADGPEDDPFLFPNGAPPPLRSPSPGRFLPPGAPPAGPHTLSQRELDTIFGTSPAPAAGSGMVLPTPPTRPAPPIPPGGGSRGPPPPLPRGPAPAAPPAGLVASAGPRRPPPPAPPTKPPGT</sequence>
<reference evidence="7" key="1">
    <citation type="submission" date="2013-04" db="EMBL/GenBank/DDBJ databases">
        <title>The Genome Sequence of Fonticula alba ATCC 38817.</title>
        <authorList>
            <consortium name="The Broad Institute Genomics Platform"/>
            <person name="Russ C."/>
            <person name="Cuomo C."/>
            <person name="Burger G."/>
            <person name="Gray M.W."/>
            <person name="Holland P.W.H."/>
            <person name="King N."/>
            <person name="Lang F.B.F."/>
            <person name="Roger A.J."/>
            <person name="Ruiz-Trillo I."/>
            <person name="Brown M."/>
            <person name="Walker B."/>
            <person name="Young S."/>
            <person name="Zeng Q."/>
            <person name="Gargeya S."/>
            <person name="Fitzgerald M."/>
            <person name="Haas B."/>
            <person name="Abouelleil A."/>
            <person name="Allen A.W."/>
            <person name="Alvarado L."/>
            <person name="Arachchi H.M."/>
            <person name="Berlin A.M."/>
            <person name="Chapman S.B."/>
            <person name="Gainer-Dewar J."/>
            <person name="Goldberg J."/>
            <person name="Griggs A."/>
            <person name="Gujja S."/>
            <person name="Hansen M."/>
            <person name="Howarth C."/>
            <person name="Imamovic A."/>
            <person name="Ireland A."/>
            <person name="Larimer J."/>
            <person name="McCowan C."/>
            <person name="Murphy C."/>
            <person name="Pearson M."/>
            <person name="Poon T.W."/>
            <person name="Priest M."/>
            <person name="Roberts A."/>
            <person name="Saif S."/>
            <person name="Shea T."/>
            <person name="Sisk P."/>
            <person name="Sykes S."/>
            <person name="Wortman J."/>
            <person name="Nusbaum C."/>
            <person name="Birren B."/>
        </authorList>
    </citation>
    <scope>NUCLEOTIDE SEQUENCE [LARGE SCALE GENOMIC DNA]</scope>
    <source>
        <strain evidence="7">ATCC 38817</strain>
    </source>
</reference>
<feature type="region of interest" description="Disordered" evidence="5">
    <location>
        <begin position="1"/>
        <end position="177"/>
    </location>
</feature>
<dbReference type="STRING" id="691883.A0A058ZCB5"/>
<feature type="compositionally biased region" description="Low complexity" evidence="5">
    <location>
        <begin position="39"/>
        <end position="50"/>
    </location>
</feature>
<evidence type="ECO:0000256" key="4">
    <source>
        <dbReference type="ARBA" id="ARBA00022801"/>
    </source>
</evidence>
<feature type="region of interest" description="Disordered" evidence="5">
    <location>
        <begin position="346"/>
        <end position="371"/>
    </location>
</feature>
<accession>A0A058ZCB5</accession>
<evidence type="ECO:0000259" key="6">
    <source>
        <dbReference type="PROSITE" id="PS50275"/>
    </source>
</evidence>
<dbReference type="PROSITE" id="PS50275">
    <property type="entry name" value="SAC"/>
    <property type="match status" value="1"/>
</dbReference>
<feature type="region of interest" description="Disordered" evidence="5">
    <location>
        <begin position="1410"/>
        <end position="1579"/>
    </location>
</feature>
<dbReference type="Gene3D" id="3.60.10.10">
    <property type="entry name" value="Endonuclease/exonuclease/phosphatase"/>
    <property type="match status" value="1"/>
</dbReference>
<feature type="compositionally biased region" description="Pro residues" evidence="5">
    <location>
        <begin position="1"/>
        <end position="11"/>
    </location>
</feature>
<dbReference type="OMA" id="CVESKNM"/>
<feature type="compositionally biased region" description="Pro residues" evidence="5">
    <location>
        <begin position="1729"/>
        <end position="1761"/>
    </location>
</feature>
<dbReference type="GO" id="GO:0046856">
    <property type="term" value="P:phosphatidylinositol dephosphorylation"/>
    <property type="evidence" value="ECO:0007669"/>
    <property type="project" value="InterPro"/>
</dbReference>
<feature type="compositionally biased region" description="Low complexity" evidence="5">
    <location>
        <begin position="1513"/>
        <end position="1526"/>
    </location>
</feature>
<feature type="compositionally biased region" description="Low complexity" evidence="5">
    <location>
        <begin position="346"/>
        <end position="368"/>
    </location>
</feature>
<dbReference type="Pfam" id="PF02383">
    <property type="entry name" value="Syja_N"/>
    <property type="match status" value="1"/>
</dbReference>
<dbReference type="Proteomes" id="UP000030693">
    <property type="component" value="Unassembled WGS sequence"/>
</dbReference>
<dbReference type="OrthoDB" id="405996at2759"/>
<feature type="compositionally biased region" description="Polar residues" evidence="5">
    <location>
        <begin position="1566"/>
        <end position="1576"/>
    </location>
</feature>
<feature type="compositionally biased region" description="Acidic residues" evidence="5">
    <location>
        <begin position="1531"/>
        <end position="1542"/>
    </location>
</feature>
<evidence type="ECO:0000256" key="3">
    <source>
        <dbReference type="ARBA" id="ARBA00013044"/>
    </source>
</evidence>
<keyword evidence="4" id="KW-0378">Hydrolase</keyword>
<evidence type="ECO:0000256" key="2">
    <source>
        <dbReference type="ARBA" id="ARBA00009678"/>
    </source>
</evidence>
<evidence type="ECO:0000313" key="8">
    <source>
        <dbReference type="Proteomes" id="UP000030693"/>
    </source>
</evidence>
<dbReference type="eggNOG" id="KOG0566">
    <property type="taxonomic scope" value="Eukaryota"/>
</dbReference>
<dbReference type="InterPro" id="IPR000300">
    <property type="entry name" value="IPPc"/>
</dbReference>
<dbReference type="EMBL" id="KB932202">
    <property type="protein sequence ID" value="KCV72050.1"/>
    <property type="molecule type" value="Genomic_DNA"/>
</dbReference>
<proteinExistence type="inferred from homology"/>
<dbReference type="Pfam" id="PF22669">
    <property type="entry name" value="Exo_endo_phos2"/>
    <property type="match status" value="1"/>
</dbReference>
<dbReference type="PANTHER" id="PTHR11200">
    <property type="entry name" value="INOSITOL 5-PHOSPHATASE"/>
    <property type="match status" value="1"/>
</dbReference>
<feature type="compositionally biased region" description="Pro residues" evidence="5">
    <location>
        <begin position="755"/>
        <end position="765"/>
    </location>
</feature>
<gene>
    <name evidence="7" type="ORF">H696_01458</name>
</gene>
<dbReference type="SUPFAM" id="SSF56219">
    <property type="entry name" value="DNase I-like"/>
    <property type="match status" value="1"/>
</dbReference>
<evidence type="ECO:0000256" key="1">
    <source>
        <dbReference type="ARBA" id="ARBA00008943"/>
    </source>
</evidence>
<keyword evidence="8" id="KW-1185">Reference proteome</keyword>
<organism evidence="7">
    <name type="scientific">Fonticula alba</name>
    <name type="common">Slime mold</name>
    <dbReference type="NCBI Taxonomy" id="691883"/>
    <lineage>
        <taxon>Eukaryota</taxon>
        <taxon>Rotosphaerida</taxon>
        <taxon>Fonticulaceae</taxon>
        <taxon>Fonticula</taxon>
    </lineage>
</organism>
<protein>
    <recommendedName>
        <fullName evidence="3">phosphoinositide 5-phosphatase</fullName>
        <ecNumber evidence="3">3.1.3.36</ecNumber>
    </recommendedName>
</protein>
<feature type="compositionally biased region" description="Low complexity" evidence="5">
    <location>
        <begin position="1762"/>
        <end position="1771"/>
    </location>
</feature>
<feature type="compositionally biased region" description="Low complexity" evidence="5">
    <location>
        <begin position="1441"/>
        <end position="1458"/>
    </location>
</feature>
<feature type="compositionally biased region" description="Pro residues" evidence="5">
    <location>
        <begin position="1772"/>
        <end position="1786"/>
    </location>
</feature>
<dbReference type="InterPro" id="IPR046985">
    <property type="entry name" value="IP5"/>
</dbReference>
<feature type="domain" description="SAC" evidence="6">
    <location>
        <begin position="390"/>
        <end position="806"/>
    </location>
</feature>
<evidence type="ECO:0000313" key="7">
    <source>
        <dbReference type="EMBL" id="KCV72050.1"/>
    </source>
</evidence>
<comment type="similarity">
    <text evidence="1">Belongs to the synaptojanin family.</text>
</comment>
<name>A0A058ZCB5_FONAL</name>
<dbReference type="EC" id="3.1.3.36" evidence="3"/>
<dbReference type="InterPro" id="IPR002013">
    <property type="entry name" value="SAC_dom"/>
</dbReference>
<dbReference type="InterPro" id="IPR036691">
    <property type="entry name" value="Endo/exonu/phosph_ase_sf"/>
</dbReference>
<feature type="region of interest" description="Disordered" evidence="5">
    <location>
        <begin position="748"/>
        <end position="770"/>
    </location>
</feature>
<feature type="compositionally biased region" description="Low complexity" evidence="5">
    <location>
        <begin position="84"/>
        <end position="101"/>
    </location>
</feature>
<feature type="compositionally biased region" description="Low complexity" evidence="5">
    <location>
        <begin position="1411"/>
        <end position="1434"/>
    </location>
</feature>
<evidence type="ECO:0000256" key="5">
    <source>
        <dbReference type="SAM" id="MobiDB-lite"/>
    </source>
</evidence>
<dbReference type="PANTHER" id="PTHR11200:SF257">
    <property type="entry name" value="PHOSPHOINOSITIDE 5-PHOSPHATASE"/>
    <property type="match status" value="1"/>
</dbReference>
<comment type="similarity">
    <text evidence="2">In the central section; belongs to the inositol 1,4,5-trisphosphate 5-phosphatase family.</text>
</comment>
<feature type="compositionally biased region" description="Acidic residues" evidence="5">
    <location>
        <begin position="1555"/>
        <end position="1565"/>
    </location>
</feature>
<dbReference type="GeneID" id="20526183"/>
<dbReference type="SMART" id="SM00128">
    <property type="entry name" value="IPPc"/>
    <property type="match status" value="1"/>
</dbReference>
<feature type="region of interest" description="Disordered" evidence="5">
    <location>
        <begin position="845"/>
        <end position="877"/>
    </location>
</feature>